<feature type="transmembrane region" description="Helical" evidence="1">
    <location>
        <begin position="122"/>
        <end position="145"/>
    </location>
</feature>
<dbReference type="RefSeq" id="WP_067657764.1">
    <property type="nucleotide sequence ID" value="NZ_FQXG01000002.1"/>
</dbReference>
<feature type="transmembrane region" description="Helical" evidence="1">
    <location>
        <begin position="90"/>
        <end position="110"/>
    </location>
</feature>
<keyword evidence="1" id="KW-0812">Transmembrane</keyword>
<feature type="transmembrane region" description="Helical" evidence="1">
    <location>
        <begin position="49"/>
        <end position="69"/>
    </location>
</feature>
<accession>A0A1M5R5Q0</accession>
<feature type="transmembrane region" description="Helical" evidence="1">
    <location>
        <begin position="7"/>
        <end position="29"/>
    </location>
</feature>
<dbReference type="AlphaFoldDB" id="A0A1M5R5Q0"/>
<keyword evidence="1" id="KW-0472">Membrane</keyword>
<dbReference type="EMBL" id="FQXG01000002">
    <property type="protein sequence ID" value="SHH21133.1"/>
    <property type="molecule type" value="Genomic_DNA"/>
</dbReference>
<proteinExistence type="predicted"/>
<evidence type="ECO:0000313" key="2">
    <source>
        <dbReference type="EMBL" id="SHH21133.1"/>
    </source>
</evidence>
<gene>
    <name evidence="2" type="ORF">SAMN02745129_1478</name>
</gene>
<reference evidence="2 3" key="1">
    <citation type="submission" date="2016-11" db="EMBL/GenBank/DDBJ databases">
        <authorList>
            <person name="Jaros S."/>
            <person name="Januszkiewicz K."/>
            <person name="Wedrychowicz H."/>
        </authorList>
    </citation>
    <scope>NUCLEOTIDE SEQUENCE [LARGE SCALE GENOMIC DNA]</scope>
    <source>
        <strain evidence="2 3">DSM 16917</strain>
    </source>
</reference>
<keyword evidence="1" id="KW-1133">Transmembrane helix</keyword>
<sequence>MKSIYYLRIIFISFEMLVFLSGVFLYFSFEPELKEAFESLSINEDARKWLLMLPLGIVGWTFKEGKVVIFPNEKLDKFLHEWPDYWKLKCHFNIGILIAVVFSIVCIYVWLIDGLEQFKLAWLFLISTLVILINACSFYMAIISIKSMLLKVK</sequence>
<evidence type="ECO:0000313" key="3">
    <source>
        <dbReference type="Proteomes" id="UP000184268"/>
    </source>
</evidence>
<dbReference type="OrthoDB" id="6237308at2"/>
<evidence type="ECO:0008006" key="4">
    <source>
        <dbReference type="Google" id="ProtNLM"/>
    </source>
</evidence>
<dbReference type="STRING" id="299255.SAMN02745129_1478"/>
<organism evidence="2 3">
    <name type="scientific">Ferrimonas marina</name>
    <dbReference type="NCBI Taxonomy" id="299255"/>
    <lineage>
        <taxon>Bacteria</taxon>
        <taxon>Pseudomonadati</taxon>
        <taxon>Pseudomonadota</taxon>
        <taxon>Gammaproteobacteria</taxon>
        <taxon>Alteromonadales</taxon>
        <taxon>Ferrimonadaceae</taxon>
        <taxon>Ferrimonas</taxon>
    </lineage>
</organism>
<keyword evidence="3" id="KW-1185">Reference proteome</keyword>
<protein>
    <recommendedName>
        <fullName evidence="4">DUF5671 domain-containing protein</fullName>
    </recommendedName>
</protein>
<evidence type="ECO:0000256" key="1">
    <source>
        <dbReference type="SAM" id="Phobius"/>
    </source>
</evidence>
<dbReference type="Proteomes" id="UP000184268">
    <property type="component" value="Unassembled WGS sequence"/>
</dbReference>
<name>A0A1M5R5Q0_9GAMM</name>